<proteinExistence type="predicted"/>
<accession>A0A0G4PZ25</accession>
<organism evidence="2 3">
    <name type="scientific">Penicillium camemberti (strain FM 013)</name>
    <dbReference type="NCBI Taxonomy" id="1429867"/>
    <lineage>
        <taxon>Eukaryota</taxon>
        <taxon>Fungi</taxon>
        <taxon>Dikarya</taxon>
        <taxon>Ascomycota</taxon>
        <taxon>Pezizomycotina</taxon>
        <taxon>Eurotiomycetes</taxon>
        <taxon>Eurotiomycetidae</taxon>
        <taxon>Eurotiales</taxon>
        <taxon>Aspergillaceae</taxon>
        <taxon>Penicillium</taxon>
    </lineage>
</organism>
<evidence type="ECO:0000313" key="3">
    <source>
        <dbReference type="Proteomes" id="UP000053732"/>
    </source>
</evidence>
<dbReference type="AlphaFoldDB" id="A0A0G4PZ25"/>
<name>A0A0G4PZ25_PENC3</name>
<feature type="region of interest" description="Disordered" evidence="1">
    <location>
        <begin position="1"/>
        <end position="23"/>
    </location>
</feature>
<reference evidence="2 3" key="1">
    <citation type="journal article" date="2014" name="Nat. Commun.">
        <title>Multiple recent horizontal transfers of a large genomic region in cheese making fungi.</title>
        <authorList>
            <person name="Cheeseman K."/>
            <person name="Ropars J."/>
            <person name="Renault P."/>
            <person name="Dupont J."/>
            <person name="Gouzy J."/>
            <person name="Branca A."/>
            <person name="Abraham A.L."/>
            <person name="Ceppi M."/>
            <person name="Conseiller E."/>
            <person name="Debuchy R."/>
            <person name="Malagnac F."/>
            <person name="Goarin A."/>
            <person name="Silar P."/>
            <person name="Lacoste S."/>
            <person name="Sallet E."/>
            <person name="Bensimon A."/>
            <person name="Giraud T."/>
            <person name="Brygoo Y."/>
        </authorList>
    </citation>
    <scope>NUCLEOTIDE SEQUENCE [LARGE SCALE GENOMIC DNA]</scope>
    <source>
        <strain evidence="3">FM 013</strain>
    </source>
</reference>
<evidence type="ECO:0000313" key="2">
    <source>
        <dbReference type="EMBL" id="CRL31400.1"/>
    </source>
</evidence>
<protein>
    <submittedName>
        <fullName evidence="2">Str. FM013</fullName>
    </submittedName>
</protein>
<keyword evidence="3" id="KW-1185">Reference proteome</keyword>
<gene>
    <name evidence="2" type="ORF">PCAMFM013_S3Jg000011</name>
</gene>
<dbReference type="EMBL" id="HG793312">
    <property type="protein sequence ID" value="CRL31400.1"/>
    <property type="molecule type" value="Genomic_DNA"/>
</dbReference>
<evidence type="ECO:0000256" key="1">
    <source>
        <dbReference type="SAM" id="MobiDB-lite"/>
    </source>
</evidence>
<sequence length="61" mass="7117">MVENGAEWNADAGASRVDHSGRGYHKGYELSESNICYDRQVQWIRQDYPRYEANPLQAVQW</sequence>
<dbReference type="Proteomes" id="UP000053732">
    <property type="component" value="Unassembled WGS sequence"/>
</dbReference>